<reference evidence="2" key="1">
    <citation type="submission" date="2022-05" db="EMBL/GenBank/DDBJ databases">
        <title>Expanded diversity of anoxic marine methylotrophy in a Black Sea sulfate reducing microorganism.</title>
        <authorList>
            <person name="Fischer P.Q."/>
            <person name="Stams A.J.M."/>
            <person name="Villanueva L."/>
            <person name="Sousa D.Z."/>
        </authorList>
    </citation>
    <scope>NUCLEOTIDE SEQUENCE</scope>
    <source>
        <strain evidence="2">P130</strain>
    </source>
</reference>
<keyword evidence="1" id="KW-1133">Transmembrane helix</keyword>
<feature type="transmembrane region" description="Helical" evidence="1">
    <location>
        <begin position="21"/>
        <end position="43"/>
    </location>
</feature>
<evidence type="ECO:0000313" key="2">
    <source>
        <dbReference type="EMBL" id="MDO0825899.1"/>
    </source>
</evidence>
<dbReference type="Proteomes" id="UP001176021">
    <property type="component" value="Unassembled WGS sequence"/>
</dbReference>
<feature type="transmembrane region" description="Helical" evidence="1">
    <location>
        <begin position="86"/>
        <end position="105"/>
    </location>
</feature>
<dbReference type="EMBL" id="JAMJEV010000036">
    <property type="protein sequence ID" value="MDO0825899.1"/>
    <property type="molecule type" value="Genomic_DNA"/>
</dbReference>
<dbReference type="Pfam" id="PF20563">
    <property type="entry name" value="DUF6773"/>
    <property type="match status" value="1"/>
</dbReference>
<dbReference type="RefSeq" id="WP_302050307.1">
    <property type="nucleotide sequence ID" value="NZ_JAMJEV010000036.1"/>
</dbReference>
<evidence type="ECO:0000313" key="3">
    <source>
        <dbReference type="Proteomes" id="UP001176021"/>
    </source>
</evidence>
<organism evidence="2 3">
    <name type="scientific">Desulfosporosinus nitroreducens</name>
    <dbReference type="NCBI Taxonomy" id="2018668"/>
    <lineage>
        <taxon>Bacteria</taxon>
        <taxon>Bacillati</taxon>
        <taxon>Bacillota</taxon>
        <taxon>Clostridia</taxon>
        <taxon>Eubacteriales</taxon>
        <taxon>Desulfitobacteriaceae</taxon>
        <taxon>Desulfosporosinus</taxon>
    </lineage>
</organism>
<protein>
    <submittedName>
        <fullName evidence="2">Uncharacterized protein</fullName>
    </submittedName>
</protein>
<feature type="transmembrane region" description="Helical" evidence="1">
    <location>
        <begin position="120"/>
        <end position="139"/>
    </location>
</feature>
<keyword evidence="3" id="KW-1185">Reference proteome</keyword>
<feature type="transmembrane region" description="Helical" evidence="1">
    <location>
        <begin position="49"/>
        <end position="66"/>
    </location>
</feature>
<keyword evidence="1" id="KW-0812">Transmembrane</keyword>
<name>A0ABT8QZB7_9FIRM</name>
<proteinExistence type="predicted"/>
<sequence>MSRTNLDEMQVQKRNMVGNQAFMLLFYLLLIDIGLSGFGFRWLQYPMNVFVIMLGCMTYYLTRIIWNNSYVGPRPKNRNENIGGKIALGIGVAAFVAGTVAYLNMDSLKKPISTGDNSGMILFVFSIVLFIVLGIVSLLTKWQARNDE</sequence>
<evidence type="ECO:0000256" key="1">
    <source>
        <dbReference type="SAM" id="Phobius"/>
    </source>
</evidence>
<dbReference type="InterPro" id="IPR046664">
    <property type="entry name" value="DUF6773"/>
</dbReference>
<comment type="caution">
    <text evidence="2">The sequence shown here is derived from an EMBL/GenBank/DDBJ whole genome shotgun (WGS) entry which is preliminary data.</text>
</comment>
<keyword evidence="1" id="KW-0472">Membrane</keyword>
<gene>
    <name evidence="2" type="ORF">M8H41_24135</name>
</gene>
<accession>A0ABT8QZB7</accession>